<dbReference type="STRING" id="1150469.RSPPHO_01848"/>
<sequence>MRFCQTPGRRRPMSLSPLALGASLYAPATRPDLLAVASGQRLPGVRSVILCTEDSVREEHVEAALDTLAATLRRLGPEGPLLFIRPRTLEVLARLLALPGIERVRGFVLPKATPSLVQAAVALLRPGSAHVLMPTLETAEVFDPQAMIALRRLLSQPDLRPRILALRIGGNDLLNLLALRRRPGRTLYDTALGPVVASLVTTFRPHGFALTAPVFEDFGDVDTLRAEVRRDLEHGLIGKTAIHPAQVALIEREYRVTRSEVAMARRVLDENALAVFQIERVMCEPATHTAWARQILAQEALYGLVDMPMVEGSDPVLG</sequence>
<dbReference type="Proteomes" id="UP000033220">
    <property type="component" value="Chromosome DSM 122"/>
</dbReference>
<proteinExistence type="inferred from homology"/>
<dbReference type="InterPro" id="IPR011206">
    <property type="entry name" value="Citrate_lyase_beta/mcl1/mcl2"/>
</dbReference>
<dbReference type="GO" id="GO:0003824">
    <property type="term" value="F:catalytic activity"/>
    <property type="evidence" value="ECO:0007669"/>
    <property type="project" value="InterPro"/>
</dbReference>
<dbReference type="InterPro" id="IPR039480">
    <property type="entry name" value="C-C_Bond_Lyase-like"/>
</dbReference>
<evidence type="ECO:0000313" key="7">
    <source>
        <dbReference type="EMBL" id="CCG08474.1"/>
    </source>
</evidence>
<evidence type="ECO:0000256" key="4">
    <source>
        <dbReference type="ARBA" id="ARBA00022842"/>
    </source>
</evidence>
<dbReference type="SUPFAM" id="SSF51621">
    <property type="entry name" value="Phosphoenolpyruvate/pyruvate domain"/>
    <property type="match status" value="1"/>
</dbReference>
<accession>H6SKF9</accession>
<evidence type="ECO:0000256" key="3">
    <source>
        <dbReference type="ARBA" id="ARBA00022723"/>
    </source>
</evidence>
<reference evidence="7 8" key="1">
    <citation type="submission" date="2012-02" db="EMBL/GenBank/DDBJ databases">
        <title>Shotgun genome sequence of Phaeospirillum photometricum DSM 122.</title>
        <authorList>
            <person name="Duquesne K."/>
            <person name="Sturgis J."/>
        </authorList>
    </citation>
    <scope>NUCLEOTIDE SEQUENCE [LARGE SCALE GENOMIC DNA]</scope>
    <source>
        <strain evidence="8">DSM122</strain>
    </source>
</reference>
<dbReference type="HOGENOM" id="CLU_062194_1_0_5"/>
<comment type="cofactor">
    <cofactor evidence="1">
        <name>Mg(2+)</name>
        <dbReference type="ChEBI" id="CHEBI:18420"/>
    </cofactor>
</comment>
<dbReference type="InterPro" id="IPR015813">
    <property type="entry name" value="Pyrv/PenolPyrv_kinase-like_dom"/>
</dbReference>
<dbReference type="Pfam" id="PF15617">
    <property type="entry name" value="C-C_Bond_Lyase"/>
    <property type="match status" value="1"/>
</dbReference>
<dbReference type="InterPro" id="IPR040442">
    <property type="entry name" value="Pyrv_kinase-like_dom_sf"/>
</dbReference>
<comment type="similarity">
    <text evidence="2">Belongs to the HpcH/HpaI aldolase family.</text>
</comment>
<dbReference type="AlphaFoldDB" id="H6SKF9"/>
<evidence type="ECO:0000256" key="1">
    <source>
        <dbReference type="ARBA" id="ARBA00001946"/>
    </source>
</evidence>
<dbReference type="PIRSF" id="PIRSF015582">
    <property type="entry name" value="Cit_lyase_B"/>
    <property type="match status" value="1"/>
</dbReference>
<dbReference type="PANTHER" id="PTHR32308">
    <property type="entry name" value="LYASE BETA SUBUNIT, PUTATIVE (AFU_ORTHOLOGUE AFUA_4G13030)-RELATED"/>
    <property type="match status" value="1"/>
</dbReference>
<dbReference type="Gene3D" id="3.20.20.60">
    <property type="entry name" value="Phosphoenolpyruvate-binding domains"/>
    <property type="match status" value="1"/>
</dbReference>
<dbReference type="GO" id="GO:0000287">
    <property type="term" value="F:magnesium ion binding"/>
    <property type="evidence" value="ECO:0007669"/>
    <property type="project" value="TreeGrafter"/>
</dbReference>
<dbReference type="EMBL" id="HE663493">
    <property type="protein sequence ID" value="CCG08474.1"/>
    <property type="molecule type" value="Genomic_DNA"/>
</dbReference>
<keyword evidence="4 5" id="KW-0460">Magnesium</keyword>
<dbReference type="PANTHER" id="PTHR32308:SF10">
    <property type="entry name" value="CITRATE LYASE SUBUNIT BETA"/>
    <property type="match status" value="1"/>
</dbReference>
<feature type="signal peptide" evidence="6">
    <location>
        <begin position="1"/>
        <end position="28"/>
    </location>
</feature>
<name>H6SKF9_PARPM</name>
<keyword evidence="8" id="KW-1185">Reference proteome</keyword>
<evidence type="ECO:0000256" key="2">
    <source>
        <dbReference type="ARBA" id="ARBA00005568"/>
    </source>
</evidence>
<organism evidence="7 8">
    <name type="scientific">Pararhodospirillum photometricum DSM 122</name>
    <dbReference type="NCBI Taxonomy" id="1150469"/>
    <lineage>
        <taxon>Bacteria</taxon>
        <taxon>Pseudomonadati</taxon>
        <taxon>Pseudomonadota</taxon>
        <taxon>Alphaproteobacteria</taxon>
        <taxon>Rhodospirillales</taxon>
        <taxon>Rhodospirillaceae</taxon>
        <taxon>Pararhodospirillum</taxon>
    </lineage>
</organism>
<feature type="chain" id="PRO_5003607161" evidence="6">
    <location>
        <begin position="29"/>
        <end position="318"/>
    </location>
</feature>
<gene>
    <name evidence="7" type="ORF">RSPPHO_01848</name>
</gene>
<evidence type="ECO:0000256" key="6">
    <source>
        <dbReference type="SAM" id="SignalP"/>
    </source>
</evidence>
<evidence type="ECO:0000313" key="8">
    <source>
        <dbReference type="Proteomes" id="UP000033220"/>
    </source>
</evidence>
<protein>
    <submittedName>
        <fullName evidence="7">ATP/GTP-binding protein</fullName>
    </submittedName>
</protein>
<dbReference type="KEGG" id="rpm:RSPPHO_01848"/>
<dbReference type="GO" id="GO:0006107">
    <property type="term" value="P:oxaloacetate metabolic process"/>
    <property type="evidence" value="ECO:0007669"/>
    <property type="project" value="TreeGrafter"/>
</dbReference>
<keyword evidence="3 5" id="KW-0479">Metal-binding</keyword>
<dbReference type="eggNOG" id="COG2301">
    <property type="taxonomic scope" value="Bacteria"/>
</dbReference>
<evidence type="ECO:0000256" key="5">
    <source>
        <dbReference type="PIRSR" id="PIRSR015582-2"/>
    </source>
</evidence>
<feature type="binding site" evidence="5">
    <location>
        <position position="172"/>
    </location>
    <ligand>
        <name>Mg(2+)</name>
        <dbReference type="ChEBI" id="CHEBI:18420"/>
    </ligand>
</feature>
<keyword evidence="6" id="KW-0732">Signal</keyword>
<dbReference type="PATRIC" id="fig|1150469.3.peg.2077"/>